<protein>
    <submittedName>
        <fullName evidence="2">Uncharacterized protein</fullName>
    </submittedName>
</protein>
<dbReference type="EMBL" id="VIRS01000036">
    <property type="protein sequence ID" value="TQS40669.1"/>
    <property type="molecule type" value="Genomic_DNA"/>
</dbReference>
<keyword evidence="1" id="KW-0472">Membrane</keyword>
<dbReference type="Proteomes" id="UP000317982">
    <property type="component" value="Unassembled WGS sequence"/>
</dbReference>
<proteinExistence type="predicted"/>
<comment type="caution">
    <text evidence="2">The sequence shown here is derived from an EMBL/GenBank/DDBJ whole genome shotgun (WGS) entry which is preliminary data.</text>
</comment>
<keyword evidence="1" id="KW-0812">Transmembrane</keyword>
<keyword evidence="1" id="KW-1133">Transmembrane helix</keyword>
<gene>
    <name evidence="2" type="ORF">FL583_33645</name>
</gene>
<evidence type="ECO:0000256" key="1">
    <source>
        <dbReference type="SAM" id="Phobius"/>
    </source>
</evidence>
<sequence length="346" mass="37220">MDDRTAGTLLRELLADEPPASRIDVEKAILAAKRRRRRRAGAMLVAAAVVALVVGAAVLPGLRTSDAPVAKQPPPQNLSPAFRFNPAHLNISLDWQPDGVTRVETETNGWGQRLTLLRGRGPAFTKVATVEVWGKGQVLAGEHPNAQVADDIYGNGIPSHWVPSAAGGTLYWFWGPGAWAFLTVYDADRPLELAVKLARAVRTESETMVRVPFTVSRPAGLQLVDVLTVTGPNGQYAAELLFAKPSGWAFSEWASVNVTNDPASLAANKPYRRAVNGSILAPARELNRFGVRLAHDFVLAASMSTARPTDQPVPTLDQAGITRLGSSVRLVSNPGDQANWTASYLR</sequence>
<evidence type="ECO:0000313" key="3">
    <source>
        <dbReference type="Proteomes" id="UP000317982"/>
    </source>
</evidence>
<accession>A0A545AH71</accession>
<dbReference type="InParanoid" id="A0A545AH71"/>
<reference evidence="2 3" key="1">
    <citation type="submission" date="2019-07" db="EMBL/GenBank/DDBJ databases">
        <title>Cryptosporangium phraense sp. nov., isolated from plant litter.</title>
        <authorList>
            <person name="Suriyachadkun C."/>
        </authorList>
    </citation>
    <scope>NUCLEOTIDE SEQUENCE [LARGE SCALE GENOMIC DNA]</scope>
    <source>
        <strain evidence="2 3">A-T 5661</strain>
    </source>
</reference>
<keyword evidence="3" id="KW-1185">Reference proteome</keyword>
<dbReference type="AlphaFoldDB" id="A0A545AH71"/>
<dbReference type="RefSeq" id="WP_142708930.1">
    <property type="nucleotide sequence ID" value="NZ_VIRS01000036.1"/>
</dbReference>
<organism evidence="2 3">
    <name type="scientific">Cryptosporangium phraense</name>
    <dbReference type="NCBI Taxonomy" id="2593070"/>
    <lineage>
        <taxon>Bacteria</taxon>
        <taxon>Bacillati</taxon>
        <taxon>Actinomycetota</taxon>
        <taxon>Actinomycetes</taxon>
        <taxon>Cryptosporangiales</taxon>
        <taxon>Cryptosporangiaceae</taxon>
        <taxon>Cryptosporangium</taxon>
    </lineage>
</organism>
<dbReference type="OrthoDB" id="3343963at2"/>
<name>A0A545AH71_9ACTN</name>
<evidence type="ECO:0000313" key="2">
    <source>
        <dbReference type="EMBL" id="TQS40669.1"/>
    </source>
</evidence>
<feature type="transmembrane region" description="Helical" evidence="1">
    <location>
        <begin position="42"/>
        <end position="62"/>
    </location>
</feature>